<dbReference type="SMART" id="SM00236">
    <property type="entry name" value="fCBD"/>
    <property type="match status" value="1"/>
</dbReference>
<organism evidence="14 15">
    <name type="scientific">Phascolomyces articulosus</name>
    <dbReference type="NCBI Taxonomy" id="60185"/>
    <lineage>
        <taxon>Eukaryota</taxon>
        <taxon>Fungi</taxon>
        <taxon>Fungi incertae sedis</taxon>
        <taxon>Mucoromycota</taxon>
        <taxon>Mucoromycotina</taxon>
        <taxon>Mucoromycetes</taxon>
        <taxon>Mucorales</taxon>
        <taxon>Lichtheimiaceae</taxon>
        <taxon>Phascolomyces</taxon>
    </lineage>
</organism>
<evidence type="ECO:0000256" key="9">
    <source>
        <dbReference type="ARBA" id="ARBA00023326"/>
    </source>
</evidence>
<evidence type="ECO:0000259" key="13">
    <source>
        <dbReference type="PROSITE" id="PS51164"/>
    </source>
</evidence>
<dbReference type="AlphaFoldDB" id="A0AAD5PIE4"/>
<reference evidence="14" key="1">
    <citation type="journal article" date="2022" name="IScience">
        <title>Evolution of zygomycete secretomes and the origins of terrestrial fungal ecologies.</title>
        <authorList>
            <person name="Chang Y."/>
            <person name="Wang Y."/>
            <person name="Mondo S."/>
            <person name="Ahrendt S."/>
            <person name="Andreopoulos W."/>
            <person name="Barry K."/>
            <person name="Beard J."/>
            <person name="Benny G.L."/>
            <person name="Blankenship S."/>
            <person name="Bonito G."/>
            <person name="Cuomo C."/>
            <person name="Desiro A."/>
            <person name="Gervers K.A."/>
            <person name="Hundley H."/>
            <person name="Kuo A."/>
            <person name="LaButti K."/>
            <person name="Lang B.F."/>
            <person name="Lipzen A."/>
            <person name="O'Donnell K."/>
            <person name="Pangilinan J."/>
            <person name="Reynolds N."/>
            <person name="Sandor L."/>
            <person name="Smith M.E."/>
            <person name="Tsang A."/>
            <person name="Grigoriev I.V."/>
            <person name="Stajich J.E."/>
            <person name="Spatafora J.W."/>
        </authorList>
    </citation>
    <scope>NUCLEOTIDE SEQUENCE</scope>
    <source>
        <strain evidence="14">RSA 2281</strain>
    </source>
</reference>
<name>A0AAD5PIE4_9FUNG</name>
<keyword evidence="4 12" id="KW-0732">Signal</keyword>
<keyword evidence="5" id="KW-0378">Hydrolase</keyword>
<feature type="signal peptide" evidence="12">
    <location>
        <begin position="1"/>
        <end position="17"/>
    </location>
</feature>
<dbReference type="PROSITE" id="PS01140">
    <property type="entry name" value="GLYCOSYL_HYDROL_F45"/>
    <property type="match status" value="1"/>
</dbReference>
<dbReference type="InterPro" id="IPR035971">
    <property type="entry name" value="CBD_sf"/>
</dbReference>
<dbReference type="PANTHER" id="PTHR39730:SF1">
    <property type="entry name" value="ENDOGLUCANASE 1"/>
    <property type="match status" value="1"/>
</dbReference>
<reference evidence="14" key="2">
    <citation type="submission" date="2023-02" db="EMBL/GenBank/DDBJ databases">
        <authorList>
            <consortium name="DOE Joint Genome Institute"/>
            <person name="Mondo S.J."/>
            <person name="Chang Y."/>
            <person name="Wang Y."/>
            <person name="Ahrendt S."/>
            <person name="Andreopoulos W."/>
            <person name="Barry K."/>
            <person name="Beard J."/>
            <person name="Benny G.L."/>
            <person name="Blankenship S."/>
            <person name="Bonito G."/>
            <person name="Cuomo C."/>
            <person name="Desiro A."/>
            <person name="Gervers K.A."/>
            <person name="Hundley H."/>
            <person name="Kuo A."/>
            <person name="LaButti K."/>
            <person name="Lang B.F."/>
            <person name="Lipzen A."/>
            <person name="O'Donnell K."/>
            <person name="Pangilinan J."/>
            <person name="Reynolds N."/>
            <person name="Sandor L."/>
            <person name="Smith M.W."/>
            <person name="Tsang A."/>
            <person name="Grigoriev I.V."/>
            <person name="Stajich J.E."/>
            <person name="Spatafora J.W."/>
        </authorList>
    </citation>
    <scope>NUCLEOTIDE SEQUENCE</scope>
    <source>
        <strain evidence="14">RSA 2281</strain>
    </source>
</reference>
<dbReference type="GO" id="GO:0030248">
    <property type="term" value="F:cellulose binding"/>
    <property type="evidence" value="ECO:0007669"/>
    <property type="project" value="InterPro"/>
</dbReference>
<dbReference type="InterPro" id="IPR000334">
    <property type="entry name" value="Glyco_hydro_45"/>
</dbReference>
<dbReference type="GO" id="GO:0030245">
    <property type="term" value="P:cellulose catabolic process"/>
    <property type="evidence" value="ECO:0007669"/>
    <property type="project" value="UniProtKB-KW"/>
</dbReference>
<accession>A0AAD5PIE4</accession>
<comment type="catalytic activity">
    <reaction evidence="1 10">
        <text>Endohydrolysis of (1-&gt;4)-beta-D-glucosidic linkages in cellulose, lichenin and cereal beta-D-glucans.</text>
        <dbReference type="EC" id="3.2.1.4"/>
    </reaction>
</comment>
<keyword evidence="9" id="KW-0624">Polysaccharide degradation</keyword>
<dbReference type="InterPro" id="IPR036908">
    <property type="entry name" value="RlpA-like_sf"/>
</dbReference>
<evidence type="ECO:0000256" key="12">
    <source>
        <dbReference type="SAM" id="SignalP"/>
    </source>
</evidence>
<evidence type="ECO:0000256" key="11">
    <source>
        <dbReference type="SAM" id="MobiDB-lite"/>
    </source>
</evidence>
<keyword evidence="15" id="KW-1185">Reference proteome</keyword>
<evidence type="ECO:0000256" key="8">
    <source>
        <dbReference type="ARBA" id="ARBA00023295"/>
    </source>
</evidence>
<evidence type="ECO:0000256" key="2">
    <source>
        <dbReference type="ARBA" id="ARBA00007793"/>
    </source>
</evidence>
<dbReference type="Proteomes" id="UP001209540">
    <property type="component" value="Unassembled WGS sequence"/>
</dbReference>
<dbReference type="Gene3D" id="2.40.40.10">
    <property type="entry name" value="RlpA-like domain"/>
    <property type="match status" value="1"/>
</dbReference>
<feature type="region of interest" description="Disordered" evidence="11">
    <location>
        <begin position="76"/>
        <end position="128"/>
    </location>
</feature>
<evidence type="ECO:0000313" key="15">
    <source>
        <dbReference type="Proteomes" id="UP001209540"/>
    </source>
</evidence>
<feature type="compositionally biased region" description="Low complexity" evidence="11">
    <location>
        <begin position="76"/>
        <end position="114"/>
    </location>
</feature>
<comment type="caution">
    <text evidence="14">The sequence shown here is derived from an EMBL/GenBank/DDBJ whole genome shotgun (WGS) entry which is preliminary data.</text>
</comment>
<evidence type="ECO:0000256" key="5">
    <source>
        <dbReference type="ARBA" id="ARBA00022801"/>
    </source>
</evidence>
<dbReference type="Pfam" id="PF00734">
    <property type="entry name" value="CBM_1"/>
    <property type="match status" value="1"/>
</dbReference>
<evidence type="ECO:0000256" key="10">
    <source>
        <dbReference type="PROSITE-ProRule" id="PRU10069"/>
    </source>
</evidence>
<dbReference type="PANTHER" id="PTHR39730">
    <property type="entry name" value="ENDOGLUCANASE 1"/>
    <property type="match status" value="1"/>
</dbReference>
<dbReference type="Pfam" id="PF02015">
    <property type="entry name" value="Glyco_hydro_45"/>
    <property type="match status" value="1"/>
</dbReference>
<dbReference type="InterPro" id="IPR052288">
    <property type="entry name" value="GH45_Enzymes"/>
</dbReference>
<dbReference type="InterPro" id="IPR000254">
    <property type="entry name" value="CBD"/>
</dbReference>
<feature type="domain" description="CBM1" evidence="13">
    <location>
        <begin position="28"/>
        <end position="66"/>
    </location>
</feature>
<keyword evidence="7" id="KW-0119">Carbohydrate metabolism</keyword>
<sequence length="330" mass="33967">MKATFLGLLAAVALVSAAPANSGSSTNDCSPLYGQCGGKGWTGATCCAEGSTCAPQDGNEYYSQCLPGFASSSPKPTATTTKSQAPQITTTAAATKTTSAPVEAASESSSSSGESDYKAVSGGASGEGQTTRYWDCCKASCSWPDKADVSAPVGTCKADGVTRLTDSNEQSGCNGGNAYMCNDNQPWAINDDLSYGFAAASIAGKDESGWCCGCYELTFTSAGIEGKKMVVQVTNTGGDLGSNHFDLQIPGGGVGIFNGCESQWNAPSNGWGERYGGLSSSSGCSDLPEELQPGCEWRFNWFKNANNPSVTFKEVTCPAELVKKTGCSRS</sequence>
<dbReference type="SUPFAM" id="SSF50685">
    <property type="entry name" value="Barwin-like endoglucanases"/>
    <property type="match status" value="1"/>
</dbReference>
<dbReference type="EC" id="3.2.1.4" evidence="3 10"/>
<gene>
    <name evidence="14" type="ORF">BDA99DRAFT_545501</name>
</gene>
<evidence type="ECO:0000313" key="14">
    <source>
        <dbReference type="EMBL" id="KAI9274431.1"/>
    </source>
</evidence>
<dbReference type="EMBL" id="JAIXMP010000004">
    <property type="protein sequence ID" value="KAI9274431.1"/>
    <property type="molecule type" value="Genomic_DNA"/>
</dbReference>
<keyword evidence="8" id="KW-0326">Glycosidase</keyword>
<evidence type="ECO:0000256" key="4">
    <source>
        <dbReference type="ARBA" id="ARBA00022729"/>
    </source>
</evidence>
<feature type="active site" description="Nucleophile" evidence="10">
    <location>
        <position position="135"/>
    </location>
</feature>
<feature type="chain" id="PRO_5041971747" description="Cellulase" evidence="12">
    <location>
        <begin position="18"/>
        <end position="330"/>
    </location>
</feature>
<dbReference type="GO" id="GO:0005576">
    <property type="term" value="C:extracellular region"/>
    <property type="evidence" value="ECO:0007669"/>
    <property type="project" value="InterPro"/>
</dbReference>
<evidence type="ECO:0000256" key="1">
    <source>
        <dbReference type="ARBA" id="ARBA00000966"/>
    </source>
</evidence>
<dbReference type="GO" id="GO:0008810">
    <property type="term" value="F:cellulase activity"/>
    <property type="evidence" value="ECO:0007669"/>
    <property type="project" value="UniProtKB-EC"/>
</dbReference>
<comment type="similarity">
    <text evidence="2">Belongs to the glycosyl hydrolase 45 (cellulase K) family.</text>
</comment>
<dbReference type="PROSITE" id="PS00562">
    <property type="entry name" value="CBM1_1"/>
    <property type="match status" value="1"/>
</dbReference>
<keyword evidence="6" id="KW-0136">Cellulose degradation</keyword>
<dbReference type="PROSITE" id="PS51164">
    <property type="entry name" value="CBM1_2"/>
    <property type="match status" value="1"/>
</dbReference>
<evidence type="ECO:0000256" key="6">
    <source>
        <dbReference type="ARBA" id="ARBA00023001"/>
    </source>
</evidence>
<evidence type="ECO:0000256" key="3">
    <source>
        <dbReference type="ARBA" id="ARBA00012601"/>
    </source>
</evidence>
<protein>
    <recommendedName>
        <fullName evidence="3 10">Cellulase</fullName>
        <ecNumber evidence="3 10">3.2.1.4</ecNumber>
    </recommendedName>
</protein>
<evidence type="ECO:0000256" key="7">
    <source>
        <dbReference type="ARBA" id="ARBA00023277"/>
    </source>
</evidence>
<dbReference type="SUPFAM" id="SSF57180">
    <property type="entry name" value="Cellulose-binding domain"/>
    <property type="match status" value="1"/>
</dbReference>
<proteinExistence type="inferred from homology"/>